<dbReference type="InterPro" id="IPR002942">
    <property type="entry name" value="S4_RNA-bd"/>
</dbReference>
<evidence type="ECO:0000256" key="5">
    <source>
        <dbReference type="SAM" id="MobiDB-lite"/>
    </source>
</evidence>
<dbReference type="GO" id="GO:0003727">
    <property type="term" value="F:single-stranded RNA binding"/>
    <property type="evidence" value="ECO:0007669"/>
    <property type="project" value="InterPro"/>
</dbReference>
<sequence>MSSSKTPSGRVDAWTWAVRLFPSRTKAAAACRAGHVKIDGESVPPSHKVTPGMNVRITGPGGRVRIVEIVRVISKRVGAPEAVKCYLDHSPPPPPKEILASIPTRDRGAGRPTKKERREIDRLHGRAD</sequence>
<evidence type="ECO:0000259" key="6">
    <source>
        <dbReference type="SMART" id="SM00363"/>
    </source>
</evidence>
<evidence type="ECO:0000256" key="2">
    <source>
        <dbReference type="ARBA" id="ARBA00022884"/>
    </source>
</evidence>
<keyword evidence="2 4" id="KW-0694">RNA-binding</keyword>
<dbReference type="InterPro" id="IPR036986">
    <property type="entry name" value="S4_RNA-bd_sf"/>
</dbReference>
<proteinExistence type="inferred from homology"/>
<evidence type="ECO:0000256" key="1">
    <source>
        <dbReference type="ARBA" id="ARBA00008396"/>
    </source>
</evidence>
<dbReference type="GO" id="GO:0034605">
    <property type="term" value="P:cellular response to heat"/>
    <property type="evidence" value="ECO:0007669"/>
    <property type="project" value="InterPro"/>
</dbReference>
<dbReference type="PROSITE" id="PS50889">
    <property type="entry name" value="S4"/>
    <property type="match status" value="1"/>
</dbReference>
<feature type="domain" description="RNA-binding S4" evidence="6">
    <location>
        <begin position="9"/>
        <end position="66"/>
    </location>
</feature>
<dbReference type="AlphaFoldDB" id="A0A921F1T6"/>
<dbReference type="SMART" id="SM00363">
    <property type="entry name" value="S4"/>
    <property type="match status" value="1"/>
</dbReference>
<dbReference type="Pfam" id="PF01479">
    <property type="entry name" value="S4"/>
    <property type="match status" value="1"/>
</dbReference>
<dbReference type="RefSeq" id="WP_303911206.1">
    <property type="nucleotide sequence ID" value="NZ_DYXM01000081.1"/>
</dbReference>
<accession>A0A921F1T6</accession>
<feature type="region of interest" description="Disordered" evidence="5">
    <location>
        <begin position="86"/>
        <end position="128"/>
    </location>
</feature>
<reference evidence="7" key="1">
    <citation type="journal article" date="2021" name="PeerJ">
        <title>Extensive microbial diversity within the chicken gut microbiome revealed by metagenomics and culture.</title>
        <authorList>
            <person name="Gilroy R."/>
            <person name="Ravi A."/>
            <person name="Getino M."/>
            <person name="Pursley I."/>
            <person name="Horton D.L."/>
            <person name="Alikhan N.F."/>
            <person name="Baker D."/>
            <person name="Gharbi K."/>
            <person name="Hall N."/>
            <person name="Watson M."/>
            <person name="Adriaenssens E.M."/>
            <person name="Foster-Nyarko E."/>
            <person name="Jarju S."/>
            <person name="Secka A."/>
            <person name="Antonio M."/>
            <person name="Oren A."/>
            <person name="Chaudhuri R.R."/>
            <person name="La Ragione R."/>
            <person name="Hildebrand F."/>
            <person name="Pallen M.J."/>
        </authorList>
    </citation>
    <scope>NUCLEOTIDE SEQUENCE</scope>
    <source>
        <strain evidence="7">ChiGjej1B1-18357</strain>
    </source>
</reference>
<dbReference type="CDD" id="cd00165">
    <property type="entry name" value="S4"/>
    <property type="match status" value="1"/>
</dbReference>
<evidence type="ECO:0000256" key="4">
    <source>
        <dbReference type="PROSITE-ProRule" id="PRU00182"/>
    </source>
</evidence>
<dbReference type="Proteomes" id="UP000776650">
    <property type="component" value="Unassembled WGS sequence"/>
</dbReference>
<feature type="compositionally biased region" description="Basic and acidic residues" evidence="5">
    <location>
        <begin position="116"/>
        <end position="128"/>
    </location>
</feature>
<name>A0A921F1T6_9ACTN</name>
<keyword evidence="3" id="KW-0238">DNA-binding</keyword>
<dbReference type="PIRSF" id="PIRSF016821">
    <property type="entry name" value="HSP15"/>
    <property type="match status" value="1"/>
</dbReference>
<gene>
    <name evidence="7" type="ORF">K8V11_04435</name>
</gene>
<dbReference type="Gene3D" id="3.10.290.10">
    <property type="entry name" value="RNA-binding S4 domain"/>
    <property type="match status" value="1"/>
</dbReference>
<evidence type="ECO:0000256" key="3">
    <source>
        <dbReference type="ARBA" id="ARBA00023125"/>
    </source>
</evidence>
<organism evidence="7 8">
    <name type="scientific">Dietzia timorensis</name>
    <dbReference type="NCBI Taxonomy" id="499555"/>
    <lineage>
        <taxon>Bacteria</taxon>
        <taxon>Bacillati</taxon>
        <taxon>Actinomycetota</taxon>
        <taxon>Actinomycetes</taxon>
        <taxon>Mycobacteriales</taxon>
        <taxon>Dietziaceae</taxon>
        <taxon>Dietzia</taxon>
    </lineage>
</organism>
<dbReference type="GO" id="GO:0003677">
    <property type="term" value="F:DNA binding"/>
    <property type="evidence" value="ECO:0007669"/>
    <property type="project" value="UniProtKB-KW"/>
</dbReference>
<reference evidence="7" key="2">
    <citation type="submission" date="2021-09" db="EMBL/GenBank/DDBJ databases">
        <authorList>
            <person name="Gilroy R."/>
        </authorList>
    </citation>
    <scope>NUCLEOTIDE SEQUENCE</scope>
    <source>
        <strain evidence="7">ChiGjej1B1-18357</strain>
    </source>
</reference>
<evidence type="ECO:0000313" key="8">
    <source>
        <dbReference type="Proteomes" id="UP000776650"/>
    </source>
</evidence>
<dbReference type="InterPro" id="IPR025708">
    <property type="entry name" value="HSP15"/>
</dbReference>
<dbReference type="EMBL" id="DYXM01000081">
    <property type="protein sequence ID" value="HJE90236.1"/>
    <property type="molecule type" value="Genomic_DNA"/>
</dbReference>
<comment type="caution">
    <text evidence="7">The sequence shown here is derived from an EMBL/GenBank/DDBJ whole genome shotgun (WGS) entry which is preliminary data.</text>
</comment>
<evidence type="ECO:0000313" key="7">
    <source>
        <dbReference type="EMBL" id="HJE90236.1"/>
    </source>
</evidence>
<dbReference type="GO" id="GO:0043023">
    <property type="term" value="F:ribosomal large subunit binding"/>
    <property type="evidence" value="ECO:0007669"/>
    <property type="project" value="InterPro"/>
</dbReference>
<dbReference type="SUPFAM" id="SSF55174">
    <property type="entry name" value="Alpha-L RNA-binding motif"/>
    <property type="match status" value="1"/>
</dbReference>
<protein>
    <submittedName>
        <fullName evidence="7">RNA-binding S4 domain-containing protein</fullName>
    </submittedName>
</protein>
<comment type="similarity">
    <text evidence="1">Belongs to the HSP15 family.</text>
</comment>